<evidence type="ECO:0000256" key="8">
    <source>
        <dbReference type="ARBA" id="ARBA00023268"/>
    </source>
</evidence>
<gene>
    <name evidence="12" type="ORF">MCSF7_02181</name>
</gene>
<dbReference type="InterPro" id="IPR027417">
    <property type="entry name" value="P-loop_NTPase"/>
</dbReference>
<dbReference type="Pfam" id="PF02603">
    <property type="entry name" value="Hpr_kinase_N"/>
    <property type="match status" value="1"/>
</dbReference>
<keyword evidence="6 12" id="KW-0418">Kinase</keyword>
<keyword evidence="7" id="KW-0067">ATP-binding</keyword>
<dbReference type="CDD" id="cd01918">
    <property type="entry name" value="HprK_C"/>
    <property type="match status" value="1"/>
</dbReference>
<keyword evidence="3" id="KW-0723">Serine/threonine-protein kinase</keyword>
<proteinExistence type="inferred from homology"/>
<dbReference type="PANTHER" id="PTHR30305">
    <property type="entry name" value="PROTEIN YJDM-RELATED"/>
    <property type="match status" value="1"/>
</dbReference>
<comment type="catalytic activity">
    <reaction evidence="1">
        <text>[HPr protein]-L-serine + ATP = [HPr protein]-O-phospho-L-serine + ADP + H(+)</text>
        <dbReference type="Rhea" id="RHEA:46600"/>
        <dbReference type="Rhea" id="RHEA-COMP:11602"/>
        <dbReference type="Rhea" id="RHEA-COMP:11603"/>
        <dbReference type="ChEBI" id="CHEBI:15378"/>
        <dbReference type="ChEBI" id="CHEBI:29999"/>
        <dbReference type="ChEBI" id="CHEBI:30616"/>
        <dbReference type="ChEBI" id="CHEBI:83421"/>
        <dbReference type="ChEBI" id="CHEBI:456216"/>
    </reaction>
</comment>
<protein>
    <submittedName>
        <fullName evidence="12">HPr kinase/phosphorylase</fullName>
    </submittedName>
</protein>
<evidence type="ECO:0000256" key="2">
    <source>
        <dbReference type="ARBA" id="ARBA00006883"/>
    </source>
</evidence>
<evidence type="ECO:0000313" key="12">
    <source>
        <dbReference type="EMBL" id="EGV00228.1"/>
    </source>
</evidence>
<dbReference type="Gene3D" id="3.40.50.300">
    <property type="entry name" value="P-loop containing nucleotide triphosphate hydrolases"/>
    <property type="match status" value="1"/>
</dbReference>
<feature type="domain" description="HPr kinase/phosphorylase C-terminal" evidence="11">
    <location>
        <begin position="137"/>
        <end position="303"/>
    </location>
</feature>
<evidence type="ECO:0000256" key="5">
    <source>
        <dbReference type="ARBA" id="ARBA00022741"/>
    </source>
</evidence>
<dbReference type="InterPro" id="IPR003755">
    <property type="entry name" value="HPr(Ser)_kin/Pase"/>
</dbReference>
<dbReference type="GO" id="GO:0000155">
    <property type="term" value="F:phosphorelay sensor kinase activity"/>
    <property type="evidence" value="ECO:0007669"/>
    <property type="project" value="InterPro"/>
</dbReference>
<organism evidence="12 13">
    <name type="scientific">Mycoplasmopsis columbina SF7</name>
    <dbReference type="NCBI Taxonomy" id="1037410"/>
    <lineage>
        <taxon>Bacteria</taxon>
        <taxon>Bacillati</taxon>
        <taxon>Mycoplasmatota</taxon>
        <taxon>Mycoplasmoidales</taxon>
        <taxon>Metamycoplasmataceae</taxon>
        <taxon>Mycoplasmopsis</taxon>
    </lineage>
</organism>
<dbReference type="InterPro" id="IPR028979">
    <property type="entry name" value="Ser_kin/Pase_Hpr-like_N_sf"/>
</dbReference>
<dbReference type="STRING" id="1037410.MCSF7_02181"/>
<evidence type="ECO:0000256" key="4">
    <source>
        <dbReference type="ARBA" id="ARBA00022679"/>
    </source>
</evidence>
<keyword evidence="4" id="KW-0808">Transferase</keyword>
<keyword evidence="8" id="KW-0511">Multifunctional enzyme</keyword>
<keyword evidence="5" id="KW-0547">Nucleotide-binding</keyword>
<evidence type="ECO:0000256" key="3">
    <source>
        <dbReference type="ARBA" id="ARBA00022527"/>
    </source>
</evidence>
<dbReference type="Gene3D" id="3.40.1390.20">
    <property type="entry name" value="HprK N-terminal domain-like"/>
    <property type="match status" value="1"/>
</dbReference>
<dbReference type="RefSeq" id="WP_006608841.1">
    <property type="nucleotide sequence ID" value="NZ_AFXA01000011.1"/>
</dbReference>
<comment type="catalytic activity">
    <reaction evidence="9">
        <text>[HPr protein]-O-phospho-L-serine + phosphate + H(+) = [HPr protein]-L-serine + diphosphate</text>
        <dbReference type="Rhea" id="RHEA:46604"/>
        <dbReference type="Rhea" id="RHEA-COMP:11602"/>
        <dbReference type="Rhea" id="RHEA-COMP:11603"/>
        <dbReference type="ChEBI" id="CHEBI:15378"/>
        <dbReference type="ChEBI" id="CHEBI:29999"/>
        <dbReference type="ChEBI" id="CHEBI:33019"/>
        <dbReference type="ChEBI" id="CHEBI:43474"/>
        <dbReference type="ChEBI" id="CHEBI:83421"/>
    </reaction>
</comment>
<dbReference type="InterPro" id="IPR011126">
    <property type="entry name" value="Hpr_kin/Pase_Hpr_N"/>
</dbReference>
<dbReference type="eggNOG" id="COG1493">
    <property type="taxonomic scope" value="Bacteria"/>
</dbReference>
<dbReference type="GO" id="GO:0004674">
    <property type="term" value="F:protein serine/threonine kinase activity"/>
    <property type="evidence" value="ECO:0007669"/>
    <property type="project" value="UniProtKB-KW"/>
</dbReference>
<dbReference type="GO" id="GO:0005524">
    <property type="term" value="F:ATP binding"/>
    <property type="evidence" value="ECO:0007669"/>
    <property type="project" value="UniProtKB-KW"/>
</dbReference>
<accession>F9UKM3</accession>
<comment type="caution">
    <text evidence="12">The sequence shown here is derived from an EMBL/GenBank/DDBJ whole genome shotgun (WGS) entry which is preliminary data.</text>
</comment>
<dbReference type="AlphaFoldDB" id="F9UKM3"/>
<dbReference type="GO" id="GO:0006109">
    <property type="term" value="P:regulation of carbohydrate metabolic process"/>
    <property type="evidence" value="ECO:0007669"/>
    <property type="project" value="InterPro"/>
</dbReference>
<dbReference type="SUPFAM" id="SSF53795">
    <property type="entry name" value="PEP carboxykinase-like"/>
    <property type="match status" value="1"/>
</dbReference>
<name>F9UKM3_9BACT</name>
<dbReference type="Pfam" id="PF07475">
    <property type="entry name" value="Hpr_kinase_C"/>
    <property type="match status" value="1"/>
</dbReference>
<dbReference type="NCBIfam" id="TIGR00679">
    <property type="entry name" value="hpr-ser"/>
    <property type="match status" value="1"/>
</dbReference>
<feature type="domain" description="HPr(Ser) kinase/phosphorylase N-terminal" evidence="10">
    <location>
        <begin position="6"/>
        <end position="133"/>
    </location>
</feature>
<evidence type="ECO:0000313" key="13">
    <source>
        <dbReference type="Proteomes" id="UP000004978"/>
    </source>
</evidence>
<dbReference type="InterPro" id="IPR011104">
    <property type="entry name" value="Hpr_kin/Pase_C"/>
</dbReference>
<dbReference type="PANTHER" id="PTHR30305:SF1">
    <property type="entry name" value="HPR KINASE_PHOSPHORYLASE"/>
    <property type="match status" value="1"/>
</dbReference>
<keyword evidence="13" id="KW-1185">Reference proteome</keyword>
<comment type="similarity">
    <text evidence="2">Belongs to the HPrK/P family.</text>
</comment>
<dbReference type="Proteomes" id="UP000004978">
    <property type="component" value="Unassembled WGS sequence"/>
</dbReference>
<evidence type="ECO:0000256" key="9">
    <source>
        <dbReference type="ARBA" id="ARBA00047657"/>
    </source>
</evidence>
<evidence type="ECO:0000256" key="6">
    <source>
        <dbReference type="ARBA" id="ARBA00022777"/>
    </source>
</evidence>
<dbReference type="SUPFAM" id="SSF75138">
    <property type="entry name" value="HprK N-terminal domain-like"/>
    <property type="match status" value="1"/>
</dbReference>
<evidence type="ECO:0000256" key="1">
    <source>
        <dbReference type="ARBA" id="ARBA00001120"/>
    </source>
</evidence>
<dbReference type="EMBL" id="AFXA01000011">
    <property type="protein sequence ID" value="EGV00228.1"/>
    <property type="molecule type" value="Genomic_DNA"/>
</dbReference>
<sequence>MQAKKINVRKLIEKFNLTLDNHKENIELRDIYSPSVKKLGLELAGEFVGDNYQHNVICWGNSENSYFEKIGESKAKKVLDLVLQVQPPLLILSCGIKEMAKNWIVEIADKYNIPVFWSKQDTAKIMTTIGTYLNDMFSEEIQVHGCLVSIGGTGVLIVGNSGVGKSEATLELIQKGHLFISDDAVLIKHIGVHFYGTAPQITKNFIEVRGIGLIDIKYTYGIKSITDGAVIDFVAELVYPSENVHFDRLGIDYLQYNILDGYLPKIQIPVKNGFSAASLIEAAVSTFVARKDGSSVLSQIEKRKDDINE</sequence>
<evidence type="ECO:0000256" key="7">
    <source>
        <dbReference type="ARBA" id="ARBA00022840"/>
    </source>
</evidence>
<evidence type="ECO:0000259" key="11">
    <source>
        <dbReference type="Pfam" id="PF07475"/>
    </source>
</evidence>
<evidence type="ECO:0000259" key="10">
    <source>
        <dbReference type="Pfam" id="PF02603"/>
    </source>
</evidence>
<reference evidence="12 13" key="1">
    <citation type="journal article" date="2013" name="Genome Announc.">
        <title>Genome Sequence of Mycoplasma columbinum Strain SF7.</title>
        <authorList>
            <person name="Guo Z."/>
            <person name="Xu X."/>
            <person name="Zheng Q."/>
            <person name="Li T."/>
            <person name="Kuang S."/>
            <person name="Zhang Z."/>
            <person name="Chen Y."/>
            <person name="Lu X."/>
            <person name="Zhou R."/>
            <person name="Bi D."/>
            <person name="Jin H."/>
        </authorList>
    </citation>
    <scope>NUCLEOTIDE SEQUENCE [LARGE SCALE GENOMIC DNA]</scope>
    <source>
        <strain evidence="12 13">SF7</strain>
    </source>
</reference>